<dbReference type="Pfam" id="PF03705">
    <property type="entry name" value="CheR_N"/>
    <property type="match status" value="1"/>
</dbReference>
<keyword evidence="4 5" id="KW-0949">S-adenosyl-L-methionine</keyword>
<evidence type="ECO:0000256" key="1">
    <source>
        <dbReference type="ARBA" id="ARBA00001541"/>
    </source>
</evidence>
<reference evidence="8 9" key="1">
    <citation type="submission" date="2020-07" db="EMBL/GenBank/DDBJ databases">
        <title>Draft genome and description of Microvirga mediterraneensis Marseille-Q2068 sp. nov.</title>
        <authorList>
            <person name="Boxberger M."/>
        </authorList>
    </citation>
    <scope>NUCLEOTIDE SEQUENCE [LARGE SCALE GENOMIC DNA]</scope>
    <source>
        <strain evidence="8 9">Marseille-Q2068</strain>
    </source>
</reference>
<dbReference type="SMART" id="SM00138">
    <property type="entry name" value="MeTrc"/>
    <property type="match status" value="1"/>
</dbReference>
<evidence type="ECO:0000256" key="2">
    <source>
        <dbReference type="ARBA" id="ARBA00022603"/>
    </source>
</evidence>
<dbReference type="InterPro" id="IPR026024">
    <property type="entry name" value="Chemotaxis_MeTrfase_CheR"/>
</dbReference>
<dbReference type="InterPro" id="IPR022642">
    <property type="entry name" value="CheR_C"/>
</dbReference>
<feature type="binding site" evidence="6">
    <location>
        <position position="159"/>
    </location>
    <ligand>
        <name>S-adenosyl-L-methionine</name>
        <dbReference type="ChEBI" id="CHEBI:59789"/>
    </ligand>
</feature>
<evidence type="ECO:0000256" key="6">
    <source>
        <dbReference type="PIRSR" id="PIRSR000410-1"/>
    </source>
</evidence>
<dbReference type="Proteomes" id="UP000572984">
    <property type="component" value="Unassembled WGS sequence"/>
</dbReference>
<dbReference type="InterPro" id="IPR000780">
    <property type="entry name" value="CheR_MeTrfase"/>
</dbReference>
<comment type="function">
    <text evidence="5">Methylation of the membrane-bound methyl-accepting chemotaxis proteins (MCP) to form gamma-glutamyl methyl ester residues in MCP.</text>
</comment>
<dbReference type="PRINTS" id="PR00996">
    <property type="entry name" value="CHERMTFRASE"/>
</dbReference>
<protein>
    <recommendedName>
        <fullName evidence="5">Chemotaxis protein methyltransferase</fullName>
        <ecNumber evidence="5">2.1.1.80</ecNumber>
    </recommendedName>
</protein>
<feature type="binding site" evidence="6">
    <location>
        <position position="133"/>
    </location>
    <ligand>
        <name>S-adenosyl-L-methionine</name>
        <dbReference type="ChEBI" id="CHEBI:59789"/>
    </ligand>
</feature>
<dbReference type="InterPro" id="IPR036804">
    <property type="entry name" value="CheR_N_sf"/>
</dbReference>
<dbReference type="InterPro" id="IPR029063">
    <property type="entry name" value="SAM-dependent_MTases_sf"/>
</dbReference>
<dbReference type="GO" id="GO:0008983">
    <property type="term" value="F:protein-glutamate O-methyltransferase activity"/>
    <property type="evidence" value="ECO:0007669"/>
    <property type="project" value="UniProtKB-EC"/>
</dbReference>
<evidence type="ECO:0000256" key="5">
    <source>
        <dbReference type="PIRNR" id="PIRNR000410"/>
    </source>
</evidence>
<dbReference type="EC" id="2.1.1.80" evidence="5"/>
<dbReference type="InterPro" id="IPR022641">
    <property type="entry name" value="CheR_N"/>
</dbReference>
<feature type="binding site" evidence="6">
    <location>
        <begin position="214"/>
        <end position="215"/>
    </location>
    <ligand>
        <name>S-adenosyl-L-methionine</name>
        <dbReference type="ChEBI" id="CHEBI:59789"/>
    </ligand>
</feature>
<dbReference type="Gene3D" id="1.10.155.10">
    <property type="entry name" value="Chemotaxis receptor methyltransferase CheR, N-terminal domain"/>
    <property type="match status" value="1"/>
</dbReference>
<dbReference type="RefSeq" id="WP_181052909.1">
    <property type="nucleotide sequence ID" value="NZ_JACDXJ010000001.1"/>
</dbReference>
<dbReference type="SUPFAM" id="SSF47757">
    <property type="entry name" value="Chemotaxis receptor methyltransferase CheR, N-terminal domain"/>
    <property type="match status" value="1"/>
</dbReference>
<keyword evidence="9" id="KW-1185">Reference proteome</keyword>
<dbReference type="Gene3D" id="3.40.50.150">
    <property type="entry name" value="Vaccinia Virus protein VP39"/>
    <property type="match status" value="1"/>
</dbReference>
<evidence type="ECO:0000313" key="8">
    <source>
        <dbReference type="EMBL" id="MBA1157440.1"/>
    </source>
</evidence>
<feature type="binding site" evidence="6">
    <location>
        <position position="95"/>
    </location>
    <ligand>
        <name>S-adenosyl-L-methionine</name>
        <dbReference type="ChEBI" id="CHEBI:59789"/>
    </ligand>
</feature>
<evidence type="ECO:0000313" key="9">
    <source>
        <dbReference type="Proteomes" id="UP000572984"/>
    </source>
</evidence>
<feature type="binding site" evidence="6">
    <location>
        <begin position="233"/>
        <end position="234"/>
    </location>
    <ligand>
        <name>S-adenosyl-L-methionine</name>
        <dbReference type="ChEBI" id="CHEBI:59789"/>
    </ligand>
</feature>
<evidence type="ECO:0000259" key="7">
    <source>
        <dbReference type="PROSITE" id="PS50123"/>
    </source>
</evidence>
<comment type="caution">
    <text evidence="8">The sequence shown here is derived from an EMBL/GenBank/DDBJ whole genome shotgun (WGS) entry which is preliminary data.</text>
</comment>
<name>A0A838BPX8_9HYPH</name>
<accession>A0A838BPX8</accession>
<keyword evidence="3 5" id="KW-0808">Transferase</keyword>
<evidence type="ECO:0000256" key="3">
    <source>
        <dbReference type="ARBA" id="ARBA00022679"/>
    </source>
</evidence>
<evidence type="ECO:0000256" key="4">
    <source>
        <dbReference type="ARBA" id="ARBA00022691"/>
    </source>
</evidence>
<organism evidence="8 9">
    <name type="scientific">Microvirga mediterraneensis</name>
    <dbReference type="NCBI Taxonomy" id="2754695"/>
    <lineage>
        <taxon>Bacteria</taxon>
        <taxon>Pseudomonadati</taxon>
        <taxon>Pseudomonadota</taxon>
        <taxon>Alphaproteobacteria</taxon>
        <taxon>Hyphomicrobiales</taxon>
        <taxon>Methylobacteriaceae</taxon>
        <taxon>Microvirga</taxon>
    </lineage>
</organism>
<dbReference type="PANTHER" id="PTHR24422">
    <property type="entry name" value="CHEMOTAXIS PROTEIN METHYLTRANSFERASE"/>
    <property type="match status" value="1"/>
</dbReference>
<dbReference type="Pfam" id="PF01739">
    <property type="entry name" value="CheR"/>
    <property type="match status" value="1"/>
</dbReference>
<dbReference type="PANTHER" id="PTHR24422:SF10">
    <property type="entry name" value="CHEMOTAXIS PROTEIN METHYLTRANSFERASE 2"/>
    <property type="match status" value="1"/>
</dbReference>
<feature type="binding site" evidence="6">
    <location>
        <position position="89"/>
    </location>
    <ligand>
        <name>S-adenosyl-L-methionine</name>
        <dbReference type="ChEBI" id="CHEBI:59789"/>
    </ligand>
</feature>
<dbReference type="PROSITE" id="PS50123">
    <property type="entry name" value="CHER"/>
    <property type="match status" value="1"/>
</dbReference>
<feature type="binding site" evidence="6">
    <location>
        <position position="91"/>
    </location>
    <ligand>
        <name>S-adenosyl-L-methionine</name>
        <dbReference type="ChEBI" id="CHEBI:59789"/>
    </ligand>
</feature>
<dbReference type="GO" id="GO:0032259">
    <property type="term" value="P:methylation"/>
    <property type="evidence" value="ECO:0007669"/>
    <property type="project" value="UniProtKB-KW"/>
</dbReference>
<dbReference type="InterPro" id="IPR050903">
    <property type="entry name" value="Bact_Chemotaxis_MeTrfase"/>
</dbReference>
<dbReference type="SUPFAM" id="SSF53335">
    <property type="entry name" value="S-adenosyl-L-methionine-dependent methyltransferases"/>
    <property type="match status" value="1"/>
</dbReference>
<gene>
    <name evidence="8" type="ORF">H0S73_15035</name>
</gene>
<keyword evidence="2 5" id="KW-0489">Methyltransferase</keyword>
<sequence>MSRPLPPIRPVGHVKSTGESLSPDEIRRLCDLLYRRTGMIFGESKRYYIERRVSDRMSATGMPTFPVYFSHVQASEDEVENLINIFTVNETYFYREEHQLQCLGRSLLPNIVQDKKPGDLVRIWSVPCSSGEEPYSIAIWLLENWPLVDAYHIEIVGSDIDTRVLQMAVTGRYGERALSRLPPDVVERYFERPHDGERRIIQDLRESMTFTSVNLVDKASIASQGRFDIVFCRNVLIYFDDTSRLLAATNLYDALNPGGYICLGHTESMSRISNRFRLCRFEDAIVYQRLDGGP</sequence>
<comment type="catalytic activity">
    <reaction evidence="1 5">
        <text>L-glutamyl-[protein] + S-adenosyl-L-methionine = [protein]-L-glutamate 5-O-methyl ester + S-adenosyl-L-homocysteine</text>
        <dbReference type="Rhea" id="RHEA:24452"/>
        <dbReference type="Rhea" id="RHEA-COMP:10208"/>
        <dbReference type="Rhea" id="RHEA-COMP:10311"/>
        <dbReference type="ChEBI" id="CHEBI:29973"/>
        <dbReference type="ChEBI" id="CHEBI:57856"/>
        <dbReference type="ChEBI" id="CHEBI:59789"/>
        <dbReference type="ChEBI" id="CHEBI:82795"/>
        <dbReference type="EC" id="2.1.1.80"/>
    </reaction>
</comment>
<dbReference type="PIRSF" id="PIRSF000410">
    <property type="entry name" value="CheR"/>
    <property type="match status" value="1"/>
</dbReference>
<feature type="domain" description="CheR-type methyltransferase" evidence="7">
    <location>
        <begin position="14"/>
        <end position="282"/>
    </location>
</feature>
<proteinExistence type="predicted"/>
<dbReference type="AlphaFoldDB" id="A0A838BPX8"/>
<dbReference type="EMBL" id="JACDXJ010000001">
    <property type="protein sequence ID" value="MBA1157440.1"/>
    <property type="molecule type" value="Genomic_DNA"/>
</dbReference>